<name>A0A553JJ98_SHEHA</name>
<organism evidence="2 3">
    <name type="scientific">Shewanella hanedai</name>
    <name type="common">Alteromonas hanedai</name>
    <dbReference type="NCBI Taxonomy" id="25"/>
    <lineage>
        <taxon>Bacteria</taxon>
        <taxon>Pseudomonadati</taxon>
        <taxon>Pseudomonadota</taxon>
        <taxon>Gammaproteobacteria</taxon>
        <taxon>Alteromonadales</taxon>
        <taxon>Shewanellaceae</taxon>
        <taxon>Shewanella</taxon>
    </lineage>
</organism>
<feature type="transmembrane region" description="Helical" evidence="1">
    <location>
        <begin position="107"/>
        <end position="125"/>
    </location>
</feature>
<keyword evidence="1" id="KW-1133">Transmembrane helix</keyword>
<sequence>MTNQRGQTKHKTKLPKRLAALCLFFAVASISGIIAKQGVLFCILTLLMVVAILGRQRSAMYMLQGYTVIQLGLISMLPIILYDPDNLVVGNPSLFKLGGFEGKVPDYFIFAILILLSILQVWIAFTPKVKAYFNSKINLNIMN</sequence>
<feature type="transmembrane region" description="Helical" evidence="1">
    <location>
        <begin position="38"/>
        <end position="54"/>
    </location>
</feature>
<feature type="transmembrane region" description="Helical" evidence="1">
    <location>
        <begin position="61"/>
        <end position="82"/>
    </location>
</feature>
<dbReference type="RefSeq" id="WP_144042041.1">
    <property type="nucleotide sequence ID" value="NZ_BMPL01000031.1"/>
</dbReference>
<keyword evidence="1" id="KW-0472">Membrane</keyword>
<dbReference type="AlphaFoldDB" id="A0A553JJ98"/>
<evidence type="ECO:0000256" key="1">
    <source>
        <dbReference type="SAM" id="Phobius"/>
    </source>
</evidence>
<keyword evidence="3" id="KW-1185">Reference proteome</keyword>
<keyword evidence="1" id="KW-0812">Transmembrane</keyword>
<dbReference type="Proteomes" id="UP000318126">
    <property type="component" value="Unassembled WGS sequence"/>
</dbReference>
<reference evidence="3" key="1">
    <citation type="submission" date="2019-07" db="EMBL/GenBank/DDBJ databases">
        <title>Shewanella sp. YLB-08 draft genomic sequence.</title>
        <authorList>
            <person name="Yu L."/>
        </authorList>
    </citation>
    <scope>NUCLEOTIDE SEQUENCE [LARGE SCALE GENOMIC DNA]</scope>
    <source>
        <strain evidence="3">JCM 20706</strain>
    </source>
</reference>
<evidence type="ECO:0000313" key="3">
    <source>
        <dbReference type="Proteomes" id="UP000318126"/>
    </source>
</evidence>
<dbReference type="OrthoDB" id="6270875at2"/>
<gene>
    <name evidence="2" type="ORF">FN961_20465</name>
</gene>
<comment type="caution">
    <text evidence="2">The sequence shown here is derived from an EMBL/GenBank/DDBJ whole genome shotgun (WGS) entry which is preliminary data.</text>
</comment>
<protein>
    <submittedName>
        <fullName evidence="2">Uncharacterized protein</fullName>
    </submittedName>
</protein>
<dbReference type="EMBL" id="VKGK01000032">
    <property type="protein sequence ID" value="TRY12532.1"/>
    <property type="molecule type" value="Genomic_DNA"/>
</dbReference>
<evidence type="ECO:0000313" key="2">
    <source>
        <dbReference type="EMBL" id="TRY12532.1"/>
    </source>
</evidence>
<accession>A0A553JJ98</accession>
<proteinExistence type="predicted"/>